<evidence type="ECO:0000313" key="3">
    <source>
        <dbReference type="Proteomes" id="UP001320148"/>
    </source>
</evidence>
<reference evidence="2 3" key="1">
    <citation type="submission" date="2021-02" db="EMBL/GenBank/DDBJ databases">
        <title>Complete genome of Desulfoluna sp. strain ASN36.</title>
        <authorList>
            <person name="Takahashi A."/>
            <person name="Kojima H."/>
            <person name="Fukui M."/>
        </authorList>
    </citation>
    <scope>NUCLEOTIDE SEQUENCE [LARGE SCALE GENOMIC DNA]</scope>
    <source>
        <strain evidence="2 3">ASN36</strain>
    </source>
</reference>
<name>A0ABM7PKQ5_9BACT</name>
<feature type="compositionally biased region" description="Polar residues" evidence="1">
    <location>
        <begin position="16"/>
        <end position="30"/>
    </location>
</feature>
<dbReference type="Proteomes" id="UP001320148">
    <property type="component" value="Chromosome"/>
</dbReference>
<keyword evidence="3" id="KW-1185">Reference proteome</keyword>
<evidence type="ECO:0000256" key="1">
    <source>
        <dbReference type="SAM" id="MobiDB-lite"/>
    </source>
</evidence>
<protein>
    <submittedName>
        <fullName evidence="2">Uncharacterized protein</fullName>
    </submittedName>
</protein>
<feature type="region of interest" description="Disordered" evidence="1">
    <location>
        <begin position="1"/>
        <end position="30"/>
    </location>
</feature>
<sequence>MLTRVAHEIASGGTDLDNSSNGQRHWQAESSGRHAYSELNNCDFLSLDVIYFIDISRAIDYR</sequence>
<organism evidence="2 3">
    <name type="scientific">Desulfoluna limicola</name>
    <dbReference type="NCBI Taxonomy" id="2810562"/>
    <lineage>
        <taxon>Bacteria</taxon>
        <taxon>Pseudomonadati</taxon>
        <taxon>Thermodesulfobacteriota</taxon>
        <taxon>Desulfobacteria</taxon>
        <taxon>Desulfobacterales</taxon>
        <taxon>Desulfolunaceae</taxon>
        <taxon>Desulfoluna</taxon>
    </lineage>
</organism>
<accession>A0ABM7PKQ5</accession>
<proteinExistence type="predicted"/>
<evidence type="ECO:0000313" key="2">
    <source>
        <dbReference type="EMBL" id="BCS97691.1"/>
    </source>
</evidence>
<dbReference type="EMBL" id="AP024488">
    <property type="protein sequence ID" value="BCS97691.1"/>
    <property type="molecule type" value="Genomic_DNA"/>
</dbReference>
<gene>
    <name evidence="2" type="ORF">DSLASN_33230</name>
</gene>